<dbReference type="GeneID" id="115621255"/>
<keyword evidence="6 7" id="KW-0472">Membrane</keyword>
<feature type="transmembrane region" description="Helical" evidence="7">
    <location>
        <begin position="250"/>
        <end position="269"/>
    </location>
</feature>
<gene>
    <name evidence="10" type="primary">LOC115621255</name>
</gene>
<feature type="transmembrane region" description="Helical" evidence="7">
    <location>
        <begin position="411"/>
        <end position="433"/>
    </location>
</feature>
<evidence type="ECO:0000256" key="7">
    <source>
        <dbReference type="SAM" id="Phobius"/>
    </source>
</evidence>
<keyword evidence="9" id="KW-1185">Reference proteome</keyword>
<feature type="domain" description="Major facilitator superfamily (MFS) profile" evidence="8">
    <location>
        <begin position="57"/>
        <end position="505"/>
    </location>
</feature>
<comment type="subcellular location">
    <subcellularLocation>
        <location evidence="1">Membrane</location>
        <topology evidence="1">Multi-pass membrane protein</topology>
    </subcellularLocation>
</comment>
<feature type="transmembrane region" description="Helical" evidence="7">
    <location>
        <begin position="130"/>
        <end position="150"/>
    </location>
</feature>
<evidence type="ECO:0000256" key="6">
    <source>
        <dbReference type="ARBA" id="ARBA00023136"/>
    </source>
</evidence>
<feature type="transmembrane region" description="Helical" evidence="7">
    <location>
        <begin position="186"/>
        <end position="207"/>
    </location>
</feature>
<dbReference type="InterPro" id="IPR020846">
    <property type="entry name" value="MFS_dom"/>
</dbReference>
<keyword evidence="2" id="KW-0813">Transport</keyword>
<dbReference type="PROSITE" id="PS50850">
    <property type="entry name" value="MFS"/>
    <property type="match status" value="1"/>
</dbReference>
<dbReference type="InterPro" id="IPR011701">
    <property type="entry name" value="MFS"/>
</dbReference>
<protein>
    <submittedName>
        <fullName evidence="10">Sialin</fullName>
    </submittedName>
</protein>
<dbReference type="GO" id="GO:0015293">
    <property type="term" value="F:symporter activity"/>
    <property type="evidence" value="ECO:0007669"/>
    <property type="project" value="UniProtKB-KW"/>
</dbReference>
<feature type="transmembrane region" description="Helical" evidence="7">
    <location>
        <begin position="385"/>
        <end position="404"/>
    </location>
</feature>
<feature type="transmembrane region" description="Helical" evidence="7">
    <location>
        <begin position="353"/>
        <end position="373"/>
    </location>
</feature>
<evidence type="ECO:0000256" key="4">
    <source>
        <dbReference type="ARBA" id="ARBA00022847"/>
    </source>
</evidence>
<dbReference type="GO" id="GO:0016020">
    <property type="term" value="C:membrane"/>
    <property type="evidence" value="ECO:0007669"/>
    <property type="project" value="UniProtKB-SubCell"/>
</dbReference>
<dbReference type="FunFam" id="1.20.1250.20:FF:000003">
    <property type="entry name" value="Solute carrier family 17 member 3"/>
    <property type="match status" value="1"/>
</dbReference>
<evidence type="ECO:0000256" key="5">
    <source>
        <dbReference type="ARBA" id="ARBA00022989"/>
    </source>
</evidence>
<dbReference type="PANTHER" id="PTHR11662:SF399">
    <property type="entry name" value="FI19708P1-RELATED"/>
    <property type="match status" value="1"/>
</dbReference>
<accession>A0A6J2T1D1</accession>
<evidence type="ECO:0000256" key="2">
    <source>
        <dbReference type="ARBA" id="ARBA00022448"/>
    </source>
</evidence>
<feature type="transmembrane region" description="Helical" evidence="7">
    <location>
        <begin position="156"/>
        <end position="174"/>
    </location>
</feature>
<dbReference type="SUPFAM" id="SSF103473">
    <property type="entry name" value="MFS general substrate transporter"/>
    <property type="match status" value="1"/>
</dbReference>
<reference evidence="10" key="1">
    <citation type="submission" date="2025-08" db="UniProtKB">
        <authorList>
            <consortium name="RefSeq"/>
        </authorList>
    </citation>
    <scope>IDENTIFICATION</scope>
    <source>
        <strain evidence="10">11010-0011.00</strain>
        <tissue evidence="10">Whole body</tissue>
    </source>
</reference>
<dbReference type="AlphaFoldDB" id="A0A6J2T1D1"/>
<name>A0A6J2T1D1_DROLE</name>
<dbReference type="RefSeq" id="XP_030370711.1">
    <property type="nucleotide sequence ID" value="XM_030514851.1"/>
</dbReference>
<feature type="transmembrane region" description="Helical" evidence="7">
    <location>
        <begin position="219"/>
        <end position="238"/>
    </location>
</feature>
<feature type="transmembrane region" description="Helical" evidence="7">
    <location>
        <begin position="453"/>
        <end position="470"/>
    </location>
</feature>
<sequence>MVRVFFGFPRSGECRATTTAVAPTSNVCPASGDNKPPSCPLWGSVRLTYSICAFISMTLHVSMRNMLGLVVLRMVKSQPEDVLQLSRTDMSNITSTETASCASGHVFNDTNVAAEHGTMEDLDWTRTQQLIFPGAFYYGYVVALPLAGWLSDRFGGKLLFINSLTLQSVAYLMLPLMAHLDFKAAVAVLVVAGFFGGCGNPPLYQLFVVWAHPTERTALLSFAYSGLIVGSMLIYPVADFLCTFSWELPFYVFGGISLIFGIGCFWVVYNELDDHPRLSAAEKAYLQAEQTAEPPKVRNIPWTSILTSLPVHAFILTHAFHNYGYIVLALLMPRILRESMQFTLKEVGILSSAPYFGCLISKALCIFCCGIAEKHAGSHLNCFRRLLYSVSVIVTMGCIIGIIYSTCKQRILVISLYILLGCATDLGFSGGYWPTLLYFAPSFAGLLSGLANSFAHLCGILAPYIVAIMVQHGTKSEWNSVLWTLIVAYTLGAIIFDTFSSSKLQKWDLRSQESKHIKLEGGETPEIG</sequence>
<dbReference type="Pfam" id="PF07690">
    <property type="entry name" value="MFS_1"/>
    <property type="match status" value="1"/>
</dbReference>
<proteinExistence type="predicted"/>
<dbReference type="InterPro" id="IPR036259">
    <property type="entry name" value="MFS_trans_sf"/>
</dbReference>
<dbReference type="InterPro" id="IPR050382">
    <property type="entry name" value="MFS_Na/Anion_cotransporter"/>
</dbReference>
<organism evidence="9 10">
    <name type="scientific">Drosophila lebanonensis</name>
    <name type="common">Fruit fly</name>
    <name type="synonym">Scaptodrosophila lebanonensis</name>
    <dbReference type="NCBI Taxonomy" id="7225"/>
    <lineage>
        <taxon>Eukaryota</taxon>
        <taxon>Metazoa</taxon>
        <taxon>Ecdysozoa</taxon>
        <taxon>Arthropoda</taxon>
        <taxon>Hexapoda</taxon>
        <taxon>Insecta</taxon>
        <taxon>Pterygota</taxon>
        <taxon>Neoptera</taxon>
        <taxon>Endopterygota</taxon>
        <taxon>Diptera</taxon>
        <taxon>Brachycera</taxon>
        <taxon>Muscomorpha</taxon>
        <taxon>Ephydroidea</taxon>
        <taxon>Drosophilidae</taxon>
        <taxon>Scaptodrosophila</taxon>
    </lineage>
</organism>
<evidence type="ECO:0000256" key="3">
    <source>
        <dbReference type="ARBA" id="ARBA00022692"/>
    </source>
</evidence>
<evidence type="ECO:0000313" key="9">
    <source>
        <dbReference type="Proteomes" id="UP000504634"/>
    </source>
</evidence>
<keyword evidence="3 7" id="KW-0812">Transmembrane</keyword>
<dbReference type="PANTHER" id="PTHR11662">
    <property type="entry name" value="SOLUTE CARRIER FAMILY 17"/>
    <property type="match status" value="1"/>
</dbReference>
<feature type="transmembrane region" description="Helical" evidence="7">
    <location>
        <begin position="482"/>
        <end position="500"/>
    </location>
</feature>
<dbReference type="GO" id="GO:0006820">
    <property type="term" value="P:monoatomic anion transport"/>
    <property type="evidence" value="ECO:0007669"/>
    <property type="project" value="TreeGrafter"/>
</dbReference>
<evidence type="ECO:0000313" key="10">
    <source>
        <dbReference type="RefSeq" id="XP_030370711.1"/>
    </source>
</evidence>
<dbReference type="Gene3D" id="1.20.1250.20">
    <property type="entry name" value="MFS general substrate transporter like domains"/>
    <property type="match status" value="2"/>
</dbReference>
<keyword evidence="5 7" id="KW-1133">Transmembrane helix</keyword>
<evidence type="ECO:0000259" key="8">
    <source>
        <dbReference type="PROSITE" id="PS50850"/>
    </source>
</evidence>
<dbReference type="Proteomes" id="UP000504634">
    <property type="component" value="Unplaced"/>
</dbReference>
<dbReference type="OrthoDB" id="2985014at2759"/>
<keyword evidence="4" id="KW-0769">Symport</keyword>
<evidence type="ECO:0000256" key="1">
    <source>
        <dbReference type="ARBA" id="ARBA00004141"/>
    </source>
</evidence>